<evidence type="ECO:0000256" key="4">
    <source>
        <dbReference type="ARBA" id="ARBA00022729"/>
    </source>
</evidence>
<keyword evidence="6" id="KW-0106">Calcium</keyword>
<reference evidence="10" key="1">
    <citation type="submission" date="2016-02" db="EMBL/GenBank/DDBJ databases">
        <title>Draft genome sequence of Microdochium bolleyi, a fungal endophyte of beachgrass.</title>
        <authorList>
            <consortium name="DOE Joint Genome Institute"/>
            <person name="David A.S."/>
            <person name="May G."/>
            <person name="Haridas S."/>
            <person name="Lim J."/>
            <person name="Wang M."/>
            <person name="Labutti K."/>
            <person name="Lipzen A."/>
            <person name="Barry K."/>
            <person name="Grigoriev I.V."/>
        </authorList>
    </citation>
    <scope>NUCLEOTIDE SEQUENCE [LARGE SCALE GENOMIC DNA]</scope>
    <source>
        <strain evidence="10">J235TASD1</strain>
    </source>
</reference>
<accession>A0A136IZP2</accession>
<evidence type="ECO:0000256" key="7">
    <source>
        <dbReference type="ARBA" id="ARBA00023157"/>
    </source>
</evidence>
<evidence type="ECO:0000256" key="5">
    <source>
        <dbReference type="ARBA" id="ARBA00022801"/>
    </source>
</evidence>
<evidence type="ECO:0000256" key="3">
    <source>
        <dbReference type="ARBA" id="ARBA00022723"/>
    </source>
</evidence>
<keyword evidence="7" id="KW-1015">Disulfide bond</keyword>
<dbReference type="InterPro" id="IPR011118">
    <property type="entry name" value="Tannase/feruloyl_esterase"/>
</dbReference>
<dbReference type="InterPro" id="IPR029058">
    <property type="entry name" value="AB_hydrolase_fold"/>
</dbReference>
<keyword evidence="5 8" id="KW-0378">Hydrolase</keyword>
<dbReference type="GO" id="GO:0030600">
    <property type="term" value="F:feruloyl esterase activity"/>
    <property type="evidence" value="ECO:0007669"/>
    <property type="project" value="UniProtKB-ARBA"/>
</dbReference>
<evidence type="ECO:0000256" key="8">
    <source>
        <dbReference type="RuleBase" id="RU361238"/>
    </source>
</evidence>
<evidence type="ECO:0000313" key="9">
    <source>
        <dbReference type="EMBL" id="KXJ90226.1"/>
    </source>
</evidence>
<dbReference type="InParanoid" id="A0A136IZP2"/>
<proteinExistence type="inferred from homology"/>
<dbReference type="OrthoDB" id="3039123at2759"/>
<dbReference type="SUPFAM" id="SSF53474">
    <property type="entry name" value="alpha/beta-Hydrolases"/>
    <property type="match status" value="1"/>
</dbReference>
<keyword evidence="10" id="KW-1185">Reference proteome</keyword>
<name>A0A136IZP2_9PEZI</name>
<comment type="similarity">
    <text evidence="1 8">Belongs to the tannase family.</text>
</comment>
<protein>
    <recommendedName>
        <fullName evidence="8">Carboxylic ester hydrolase</fullName>
        <ecNumber evidence="8">3.1.1.-</ecNumber>
    </recommendedName>
</protein>
<dbReference type="Pfam" id="PF07519">
    <property type="entry name" value="Tannase"/>
    <property type="match status" value="1"/>
</dbReference>
<organism evidence="9 10">
    <name type="scientific">Microdochium bolleyi</name>
    <dbReference type="NCBI Taxonomy" id="196109"/>
    <lineage>
        <taxon>Eukaryota</taxon>
        <taxon>Fungi</taxon>
        <taxon>Dikarya</taxon>
        <taxon>Ascomycota</taxon>
        <taxon>Pezizomycotina</taxon>
        <taxon>Sordariomycetes</taxon>
        <taxon>Xylariomycetidae</taxon>
        <taxon>Xylariales</taxon>
        <taxon>Microdochiaceae</taxon>
        <taxon>Microdochium</taxon>
    </lineage>
</organism>
<dbReference type="EMBL" id="KQ964253">
    <property type="protein sequence ID" value="KXJ90226.1"/>
    <property type="molecule type" value="Genomic_DNA"/>
</dbReference>
<dbReference type="AlphaFoldDB" id="A0A136IZP2"/>
<keyword evidence="2" id="KW-0719">Serine esterase</keyword>
<keyword evidence="3" id="KW-0479">Metal-binding</keyword>
<evidence type="ECO:0000313" key="10">
    <source>
        <dbReference type="Proteomes" id="UP000070501"/>
    </source>
</evidence>
<evidence type="ECO:0000256" key="6">
    <source>
        <dbReference type="ARBA" id="ARBA00022837"/>
    </source>
</evidence>
<dbReference type="Proteomes" id="UP000070501">
    <property type="component" value="Unassembled WGS sequence"/>
</dbReference>
<evidence type="ECO:0000256" key="1">
    <source>
        <dbReference type="ARBA" id="ARBA00006249"/>
    </source>
</evidence>
<evidence type="ECO:0000256" key="2">
    <source>
        <dbReference type="ARBA" id="ARBA00022487"/>
    </source>
</evidence>
<sequence>MLLTQACLIGLACSLTLDVTPPGTSLLNFTSAERYNITVTGTNFNTTGTVSNISFCDVQLYLTHGDAKDEVRVGVWLPLKGWNRRFLGTGGAGYQAGIFDPALAEGVAGGFATASTDAGVGSGGDPRGWAASPQLVNNFVHLSVHEMTIVGKALATKFYGQKPTHSYWHGCSQGGRQGYVEAVRYPDDYDGISANAPAINWDRLLPGFLWPYLQSLQTPFAACKLAYMTAASISACDLLDGAKDGLIANPPDCKFDAGSLVGKEVAECQTGKTITAEEAAAWKRIQAGPKDEAGRPLYYGMEPGIDVSFVTLAPFSPAESWLQDFVLREPDFNMSSLTYKKYLETFAVSVKEFGSSWGSPSADLSQFRKRGGKLLTFHGWADQTIPGKGTIEYWRRVGETMAKPGGPPGSSADHLVNAFYRLFIAPGVGHCANFGYGPGPMNLLESLVEWVERGKAPDTLFAAGFGQTRNLCHYPKKLKYKGKGKVEDAGSWACV</sequence>
<dbReference type="EC" id="3.1.1.-" evidence="8"/>
<keyword evidence="4" id="KW-0732">Signal</keyword>
<dbReference type="PANTHER" id="PTHR33938">
    <property type="entry name" value="FERULOYL ESTERASE B-RELATED"/>
    <property type="match status" value="1"/>
</dbReference>
<gene>
    <name evidence="9" type="ORF">Micbo1qcDRAFT_227358</name>
</gene>
<dbReference type="GO" id="GO:0046872">
    <property type="term" value="F:metal ion binding"/>
    <property type="evidence" value="ECO:0007669"/>
    <property type="project" value="UniProtKB-KW"/>
</dbReference>
<dbReference type="PANTHER" id="PTHR33938:SF8">
    <property type="entry name" value="CARBOXYLIC ESTER HYDROLASE"/>
    <property type="match status" value="1"/>
</dbReference>